<feature type="domain" description="DUF6396" evidence="1">
    <location>
        <begin position="2"/>
        <end position="66"/>
    </location>
</feature>
<gene>
    <name evidence="2" type="ORF">ALP32_200049</name>
</gene>
<dbReference type="EMBL" id="RBTX01000052">
    <property type="protein sequence ID" value="RMU40952.1"/>
    <property type="molecule type" value="Genomic_DNA"/>
</dbReference>
<name>A0A3M5U5K4_9PSED</name>
<evidence type="ECO:0000259" key="1">
    <source>
        <dbReference type="Pfam" id="PF19933"/>
    </source>
</evidence>
<dbReference type="Pfam" id="PF19933">
    <property type="entry name" value="DUF6396"/>
    <property type="match status" value="1"/>
</dbReference>
<dbReference type="InterPro" id="IPR045653">
    <property type="entry name" value="DUF6396"/>
</dbReference>
<proteinExistence type="predicted"/>
<dbReference type="AlphaFoldDB" id="A0A3M5U5K4"/>
<accession>A0A3M5U5K4</accession>
<evidence type="ECO:0000313" key="3">
    <source>
        <dbReference type="Proteomes" id="UP000281514"/>
    </source>
</evidence>
<reference evidence="2 3" key="1">
    <citation type="submission" date="2018-08" db="EMBL/GenBank/DDBJ databases">
        <title>Recombination of ecologically and evolutionarily significant loci maintains genetic cohesion in the Pseudomonas syringae species complex.</title>
        <authorList>
            <person name="Dillon M."/>
            <person name="Thakur S."/>
            <person name="Almeida R.N.D."/>
            <person name="Weir B.S."/>
            <person name="Guttman D.S."/>
        </authorList>
    </citation>
    <scope>NUCLEOTIDE SEQUENCE [LARGE SCALE GENOMIC DNA]</scope>
    <source>
        <strain evidence="2 3">ICMP 9749</strain>
    </source>
</reference>
<sequence length="76" mass="8356">MSYANPKVPEINEIVPLPPAKLPAWDGKLKWVEEREANIPPPKPSEALIEQLAKAMVLDPKTGKPLPGSPVYSKED</sequence>
<dbReference type="Proteomes" id="UP000281514">
    <property type="component" value="Unassembled WGS sequence"/>
</dbReference>
<organism evidence="2 3">
    <name type="scientific">Pseudomonas avellanae</name>
    <dbReference type="NCBI Taxonomy" id="46257"/>
    <lineage>
        <taxon>Bacteria</taxon>
        <taxon>Pseudomonadati</taxon>
        <taxon>Pseudomonadota</taxon>
        <taxon>Gammaproteobacteria</taxon>
        <taxon>Pseudomonadales</taxon>
        <taxon>Pseudomonadaceae</taxon>
        <taxon>Pseudomonas</taxon>
    </lineage>
</organism>
<evidence type="ECO:0000313" key="2">
    <source>
        <dbReference type="EMBL" id="RMU40952.1"/>
    </source>
</evidence>
<protein>
    <recommendedName>
        <fullName evidence="1">DUF6396 domain-containing protein</fullName>
    </recommendedName>
</protein>
<comment type="caution">
    <text evidence="2">The sequence shown here is derived from an EMBL/GenBank/DDBJ whole genome shotgun (WGS) entry which is preliminary data.</text>
</comment>